<organism evidence="2 3">
    <name type="scientific">Verticillium dahliae</name>
    <name type="common">Verticillium wilt</name>
    <dbReference type="NCBI Taxonomy" id="27337"/>
    <lineage>
        <taxon>Eukaryota</taxon>
        <taxon>Fungi</taxon>
        <taxon>Dikarya</taxon>
        <taxon>Ascomycota</taxon>
        <taxon>Pezizomycotina</taxon>
        <taxon>Sordariomycetes</taxon>
        <taxon>Hypocreomycetidae</taxon>
        <taxon>Glomerellales</taxon>
        <taxon>Plectosphaerellaceae</taxon>
        <taxon>Verticillium</taxon>
    </lineage>
</organism>
<dbReference type="AlphaFoldDB" id="A0AA45AH13"/>
<gene>
    <name evidence="2" type="ORF">BJF96_g10329</name>
</gene>
<comment type="caution">
    <text evidence="2">The sequence shown here is derived from an EMBL/GenBank/DDBJ whole genome shotgun (WGS) entry which is preliminary data.</text>
</comment>
<accession>A0AA45AH13</accession>
<reference evidence="2 3" key="1">
    <citation type="submission" date="2017-12" db="EMBL/GenBank/DDBJ databases">
        <title>Comparative genomics yields insights into virulence evolution of Verticillium dahliae.</title>
        <authorList>
            <person name="Fan R."/>
            <person name="Armitage A.D."/>
            <person name="Cascant-Lopez E."/>
            <person name="Sobczyk M."/>
            <person name="Cockerton H.M."/>
            <person name="Harrison R.J."/>
        </authorList>
    </citation>
    <scope>NUCLEOTIDE SEQUENCE [LARGE SCALE GENOMIC DNA]</scope>
    <source>
        <strain evidence="2 3">12008</strain>
    </source>
</reference>
<proteinExistence type="predicted"/>
<sequence length="69" mass="8016">MSTTAQKTTKDGDPEVLASRLKKRELDRKAQRAARKRTQDRIVQLEELVEHLSRNDINAEASRLMERLL</sequence>
<evidence type="ECO:0000313" key="2">
    <source>
        <dbReference type="EMBL" id="PNH26359.1"/>
    </source>
</evidence>
<name>A0AA45AH13_VERDA</name>
<evidence type="ECO:0000256" key="1">
    <source>
        <dbReference type="SAM" id="MobiDB-lite"/>
    </source>
</evidence>
<feature type="region of interest" description="Disordered" evidence="1">
    <location>
        <begin position="1"/>
        <end position="38"/>
    </location>
</feature>
<dbReference type="Proteomes" id="UP000236305">
    <property type="component" value="Unassembled WGS sequence"/>
</dbReference>
<protein>
    <submittedName>
        <fullName evidence="2">Uncharacterized protein</fullName>
    </submittedName>
</protein>
<dbReference type="EMBL" id="MPSH01000069">
    <property type="protein sequence ID" value="PNH26359.1"/>
    <property type="molecule type" value="Genomic_DNA"/>
</dbReference>
<evidence type="ECO:0000313" key="3">
    <source>
        <dbReference type="Proteomes" id="UP000236305"/>
    </source>
</evidence>